<evidence type="ECO:0000313" key="5">
    <source>
        <dbReference type="Proteomes" id="UP000070250"/>
    </source>
</evidence>
<dbReference type="InterPro" id="IPR004046">
    <property type="entry name" value="GST_C"/>
</dbReference>
<accession>A0A127FBU9</accession>
<evidence type="ECO:0000259" key="3">
    <source>
        <dbReference type="PROSITE" id="PS50405"/>
    </source>
</evidence>
<evidence type="ECO:0000256" key="1">
    <source>
        <dbReference type="RuleBase" id="RU003494"/>
    </source>
</evidence>
<proteinExistence type="inferred from homology"/>
<dbReference type="InterPro" id="IPR004045">
    <property type="entry name" value="Glutathione_S-Trfase_N"/>
</dbReference>
<dbReference type="PROSITE" id="PS50404">
    <property type="entry name" value="GST_NTER"/>
    <property type="match status" value="1"/>
</dbReference>
<dbReference type="Pfam" id="PF02798">
    <property type="entry name" value="GST_N"/>
    <property type="match status" value="1"/>
</dbReference>
<dbReference type="SFLD" id="SFLDG01151">
    <property type="entry name" value="Main.2:_Nu-like"/>
    <property type="match status" value="1"/>
</dbReference>
<gene>
    <name evidence="4" type="ORF">ACG33_12400</name>
</gene>
<dbReference type="KEGG" id="sdf:ACG33_12400"/>
<evidence type="ECO:0000259" key="2">
    <source>
        <dbReference type="PROSITE" id="PS50404"/>
    </source>
</evidence>
<dbReference type="STRING" id="465721.ACG33_12400"/>
<dbReference type="SUPFAM" id="SSF47616">
    <property type="entry name" value="GST C-terminal domain-like"/>
    <property type="match status" value="1"/>
</dbReference>
<dbReference type="PANTHER" id="PTHR44051:SF2">
    <property type="entry name" value="HYPOTHETICAL GLUTATHIONE S-TRANSFERASE LIKE PROTEIN"/>
    <property type="match status" value="1"/>
</dbReference>
<dbReference type="Gene3D" id="3.40.30.10">
    <property type="entry name" value="Glutaredoxin"/>
    <property type="match status" value="1"/>
</dbReference>
<feature type="domain" description="GST N-terminal" evidence="2">
    <location>
        <begin position="1"/>
        <end position="83"/>
    </location>
</feature>
<keyword evidence="5" id="KW-1185">Reference proteome</keyword>
<dbReference type="InterPro" id="IPR010987">
    <property type="entry name" value="Glutathione-S-Trfase_C-like"/>
</dbReference>
<dbReference type="PROSITE" id="PS50405">
    <property type="entry name" value="GST_CTER"/>
    <property type="match status" value="1"/>
</dbReference>
<reference evidence="4 5" key="1">
    <citation type="submission" date="2015-06" db="EMBL/GenBank/DDBJ databases">
        <title>A Comprehensive Approach to Explore the Metabolic and Phylogenetic Diversity of Bacterial Steroid Degradation in the Environment: Testosterone as an Example.</title>
        <authorList>
            <person name="Yang F.-C."/>
            <person name="Chen Y.-L."/>
            <person name="Yu C.-P."/>
            <person name="Tang S.-L."/>
            <person name="Wang P.-H."/>
            <person name="Ismail W."/>
            <person name="Wang C.-H."/>
            <person name="Yang C.-Y."/>
            <person name="Chiang Y.-R."/>
        </authorList>
    </citation>
    <scope>NUCLEOTIDE SEQUENCE [LARGE SCALE GENOMIC DNA]</scope>
    <source>
        <strain evidence="4 5">DSM 18526</strain>
    </source>
</reference>
<dbReference type="AlphaFoldDB" id="A0A127FBU9"/>
<dbReference type="PANTHER" id="PTHR44051">
    <property type="entry name" value="GLUTATHIONE S-TRANSFERASE-RELATED"/>
    <property type="match status" value="1"/>
</dbReference>
<dbReference type="InterPro" id="IPR040079">
    <property type="entry name" value="Glutathione_S-Trfase"/>
</dbReference>
<protein>
    <submittedName>
        <fullName evidence="4">Glutathione S-transferase</fullName>
    </submittedName>
</protein>
<dbReference type="Pfam" id="PF00043">
    <property type="entry name" value="GST_C"/>
    <property type="match status" value="1"/>
</dbReference>
<evidence type="ECO:0000313" key="4">
    <source>
        <dbReference type="EMBL" id="AMN47884.1"/>
    </source>
</evidence>
<dbReference type="SFLD" id="SFLDG00358">
    <property type="entry name" value="Main_(cytGST)"/>
    <property type="match status" value="1"/>
</dbReference>
<keyword evidence="4" id="KW-0808">Transferase</keyword>
<dbReference type="EMBL" id="CP011971">
    <property type="protein sequence ID" value="AMN47884.1"/>
    <property type="molecule type" value="Genomic_DNA"/>
</dbReference>
<sequence length="227" mass="25539">MAMKLYDDPRSGNGYKVRLLLAHLALPYQYVFVDILQGETRTREFLAKNHNGRIPVLELDDGTRLPESNAILHFLSQGTHYWPNGLLEQSQVLQWMFFEQYSHEPNIATARFWLTVKGMEKTPFNMELLRQKQTAGNQALAVMNAHLQSHTFFVGEQYSIADIALYAYTHAAPEGGFELSAYPAVVAWLQRVRQQPGHIAANEQHAAAAGRVAGQTSAMDGRFGTMC</sequence>
<dbReference type="InterPro" id="IPR036282">
    <property type="entry name" value="Glutathione-S-Trfase_C_sf"/>
</dbReference>
<organism evidence="4 5">
    <name type="scientific">Steroidobacter denitrificans</name>
    <dbReference type="NCBI Taxonomy" id="465721"/>
    <lineage>
        <taxon>Bacteria</taxon>
        <taxon>Pseudomonadati</taxon>
        <taxon>Pseudomonadota</taxon>
        <taxon>Gammaproteobacteria</taxon>
        <taxon>Steroidobacterales</taxon>
        <taxon>Steroidobacteraceae</taxon>
        <taxon>Steroidobacter</taxon>
    </lineage>
</organism>
<dbReference type="Proteomes" id="UP000070250">
    <property type="component" value="Chromosome"/>
</dbReference>
<dbReference type="SUPFAM" id="SSF52833">
    <property type="entry name" value="Thioredoxin-like"/>
    <property type="match status" value="1"/>
</dbReference>
<dbReference type="CDD" id="cd03056">
    <property type="entry name" value="GST_N_4"/>
    <property type="match status" value="1"/>
</dbReference>
<comment type="similarity">
    <text evidence="1">Belongs to the GST superfamily.</text>
</comment>
<name>A0A127FBU9_STEDE</name>
<dbReference type="Gene3D" id="1.20.1050.10">
    <property type="match status" value="1"/>
</dbReference>
<dbReference type="InterPro" id="IPR036249">
    <property type="entry name" value="Thioredoxin-like_sf"/>
</dbReference>
<feature type="domain" description="GST C-terminal" evidence="3">
    <location>
        <begin position="85"/>
        <end position="209"/>
    </location>
</feature>
<dbReference type="SFLD" id="SFLDS00019">
    <property type="entry name" value="Glutathione_Transferase_(cytos"/>
    <property type="match status" value="1"/>
</dbReference>
<dbReference type="GO" id="GO:0016740">
    <property type="term" value="F:transferase activity"/>
    <property type="evidence" value="ECO:0007669"/>
    <property type="project" value="UniProtKB-KW"/>
</dbReference>
<dbReference type="PATRIC" id="fig|465721.4.peg.2649"/>